<feature type="region of interest" description="Disordered" evidence="1">
    <location>
        <begin position="1"/>
        <end position="40"/>
    </location>
</feature>
<evidence type="ECO:0000313" key="2">
    <source>
        <dbReference type="EMBL" id="GGR01617.1"/>
    </source>
</evidence>
<sequence>MCGDVLSPHTGTSRGAATPAAEVNPEPVEAAETKPRRAGKAAARAETVVEQGARRGAPAAAARLESRRLCDLLEGLPLAEGRLPRSRYTHGAYQSQQCIDSPLISSFYSAVAPPGVAPSTWFSQRRISVRLRPASAAPSGQLDGRSADDGIWTGEALIAPASAGHHPVLPLLMGRGRFRSQGVREVRFSAAL</sequence>
<dbReference type="AlphaFoldDB" id="A0A918F3N3"/>
<proteinExistence type="predicted"/>
<organism evidence="2 3">
    <name type="scientific">Streptomyces pilosus</name>
    <dbReference type="NCBI Taxonomy" id="28893"/>
    <lineage>
        <taxon>Bacteria</taxon>
        <taxon>Bacillati</taxon>
        <taxon>Actinomycetota</taxon>
        <taxon>Actinomycetes</taxon>
        <taxon>Kitasatosporales</taxon>
        <taxon>Streptomycetaceae</taxon>
        <taxon>Streptomyces</taxon>
    </lineage>
</organism>
<dbReference type="EMBL" id="BMTU01000014">
    <property type="protein sequence ID" value="GGR01617.1"/>
    <property type="molecule type" value="Genomic_DNA"/>
</dbReference>
<feature type="compositionally biased region" description="Low complexity" evidence="1">
    <location>
        <begin position="16"/>
        <end position="30"/>
    </location>
</feature>
<accession>A0A918F3N3</accession>
<reference evidence="2" key="1">
    <citation type="journal article" date="2014" name="Int. J. Syst. Evol. Microbiol.">
        <title>Complete genome sequence of Corynebacterium casei LMG S-19264T (=DSM 44701T), isolated from a smear-ripened cheese.</title>
        <authorList>
            <consortium name="US DOE Joint Genome Institute (JGI-PGF)"/>
            <person name="Walter F."/>
            <person name="Albersmeier A."/>
            <person name="Kalinowski J."/>
            <person name="Ruckert C."/>
        </authorList>
    </citation>
    <scope>NUCLEOTIDE SEQUENCE</scope>
    <source>
        <strain evidence="2">JCM 4403</strain>
    </source>
</reference>
<dbReference type="Proteomes" id="UP000656732">
    <property type="component" value="Unassembled WGS sequence"/>
</dbReference>
<evidence type="ECO:0000313" key="3">
    <source>
        <dbReference type="Proteomes" id="UP000656732"/>
    </source>
</evidence>
<reference evidence="2" key="2">
    <citation type="submission" date="2020-09" db="EMBL/GenBank/DDBJ databases">
        <authorList>
            <person name="Sun Q."/>
            <person name="Ohkuma M."/>
        </authorList>
    </citation>
    <scope>NUCLEOTIDE SEQUENCE</scope>
    <source>
        <strain evidence="2">JCM 4403</strain>
    </source>
</reference>
<keyword evidence="3" id="KW-1185">Reference proteome</keyword>
<comment type="caution">
    <text evidence="2">The sequence shown here is derived from an EMBL/GenBank/DDBJ whole genome shotgun (WGS) entry which is preliminary data.</text>
</comment>
<evidence type="ECO:0000256" key="1">
    <source>
        <dbReference type="SAM" id="MobiDB-lite"/>
    </source>
</evidence>
<gene>
    <name evidence="2" type="ORF">GCM10010280_57150</name>
</gene>
<protein>
    <submittedName>
        <fullName evidence="2">Uncharacterized protein</fullName>
    </submittedName>
</protein>
<name>A0A918F3N3_9ACTN</name>